<dbReference type="SUPFAM" id="SSF46894">
    <property type="entry name" value="C-terminal effector domain of the bipartite response regulators"/>
    <property type="match status" value="1"/>
</dbReference>
<organism evidence="10 12">
    <name type="scientific">Bacillus glycinifermentans</name>
    <dbReference type="NCBI Taxonomy" id="1664069"/>
    <lineage>
        <taxon>Bacteria</taxon>
        <taxon>Bacillati</taxon>
        <taxon>Bacillota</taxon>
        <taxon>Bacilli</taxon>
        <taxon>Bacillales</taxon>
        <taxon>Bacillaceae</taxon>
        <taxon>Bacillus</taxon>
    </lineage>
</organism>
<evidence type="ECO:0000256" key="2">
    <source>
        <dbReference type="ARBA" id="ARBA00022490"/>
    </source>
</evidence>
<evidence type="ECO:0000259" key="8">
    <source>
        <dbReference type="PROSITE" id="PS50043"/>
    </source>
</evidence>
<dbReference type="RefSeq" id="WP_048352995.1">
    <property type="nucleotide sequence ID" value="NZ_CP023481.1"/>
</dbReference>
<dbReference type="PATRIC" id="fig|1664069.3.peg.2693"/>
<evidence type="ECO:0000256" key="4">
    <source>
        <dbReference type="ARBA" id="ARBA00023015"/>
    </source>
</evidence>
<dbReference type="InterPro" id="IPR039420">
    <property type="entry name" value="WalR-like"/>
</dbReference>
<dbReference type="SUPFAM" id="SSF52172">
    <property type="entry name" value="CheY-like"/>
    <property type="match status" value="1"/>
</dbReference>
<evidence type="ECO:0000256" key="5">
    <source>
        <dbReference type="ARBA" id="ARBA00023125"/>
    </source>
</evidence>
<sequence>MIRVLLVDDHMMIRKGIRVLLEGFSEIEIVGESHNGNEAVLKTGQLKPDVVLMDLSMPNGLDGFTASSEIRKLNPSVKIVILTIHDEEIFVHKAVEVGAHGYVLKNSDYQLLYQAIVEVHRGKLFYKTSVSQDIIKQWLNSESKKPTSVLTVREKEIVRLIVLGYANKEIADKLSISVKTVENHKTNIMQKLELDSKHELIQYAIKNKYLDLAL</sequence>
<dbReference type="Pfam" id="PF00196">
    <property type="entry name" value="GerE"/>
    <property type="match status" value="1"/>
</dbReference>
<evidence type="ECO:0000259" key="9">
    <source>
        <dbReference type="PROSITE" id="PS50110"/>
    </source>
</evidence>
<dbReference type="OrthoDB" id="9780153at2"/>
<dbReference type="CDD" id="cd06170">
    <property type="entry name" value="LuxR_C_like"/>
    <property type="match status" value="1"/>
</dbReference>
<evidence type="ECO:0000313" key="12">
    <source>
        <dbReference type="Proteomes" id="UP000036168"/>
    </source>
</evidence>
<evidence type="ECO:0000313" key="11">
    <source>
        <dbReference type="EMBL" id="MEC0485055.1"/>
    </source>
</evidence>
<evidence type="ECO:0000313" key="13">
    <source>
        <dbReference type="Proteomes" id="UP001341297"/>
    </source>
</evidence>
<dbReference type="Gene3D" id="3.40.50.2300">
    <property type="match status" value="1"/>
</dbReference>
<keyword evidence="5" id="KW-0238">DNA-binding</keyword>
<evidence type="ECO:0000256" key="6">
    <source>
        <dbReference type="ARBA" id="ARBA00023163"/>
    </source>
</evidence>
<dbReference type="InterPro" id="IPR058245">
    <property type="entry name" value="NreC/VraR/RcsB-like_REC"/>
</dbReference>
<dbReference type="AlphaFoldDB" id="A0A0J6EZ35"/>
<evidence type="ECO:0000313" key="10">
    <source>
        <dbReference type="EMBL" id="KRT95253.1"/>
    </source>
</evidence>
<evidence type="ECO:0000256" key="1">
    <source>
        <dbReference type="ARBA" id="ARBA00004496"/>
    </source>
</evidence>
<dbReference type="Pfam" id="PF00072">
    <property type="entry name" value="Response_reg"/>
    <property type="match status" value="1"/>
</dbReference>
<feature type="domain" description="HTH luxR-type" evidence="8">
    <location>
        <begin position="143"/>
        <end position="208"/>
    </location>
</feature>
<dbReference type="InterPro" id="IPR016032">
    <property type="entry name" value="Sig_transdc_resp-reg_C-effctor"/>
</dbReference>
<feature type="modified residue" description="4-aspartylphosphate" evidence="7">
    <location>
        <position position="54"/>
    </location>
</feature>
<dbReference type="GO" id="GO:0005737">
    <property type="term" value="C:cytoplasm"/>
    <property type="evidence" value="ECO:0007669"/>
    <property type="project" value="UniProtKB-SubCell"/>
</dbReference>
<keyword evidence="4" id="KW-0805">Transcription regulation</keyword>
<dbReference type="GO" id="GO:0000160">
    <property type="term" value="P:phosphorelay signal transduction system"/>
    <property type="evidence" value="ECO:0007669"/>
    <property type="project" value="InterPro"/>
</dbReference>
<dbReference type="Proteomes" id="UP001341297">
    <property type="component" value="Unassembled WGS sequence"/>
</dbReference>
<dbReference type="PROSITE" id="PS00622">
    <property type="entry name" value="HTH_LUXR_1"/>
    <property type="match status" value="1"/>
</dbReference>
<keyword evidence="6" id="KW-0804">Transcription</keyword>
<name>A0A0J6EZ35_9BACI</name>
<keyword evidence="13" id="KW-1185">Reference proteome</keyword>
<dbReference type="GO" id="GO:0006355">
    <property type="term" value="P:regulation of DNA-templated transcription"/>
    <property type="evidence" value="ECO:0007669"/>
    <property type="project" value="InterPro"/>
</dbReference>
<keyword evidence="3 7" id="KW-0597">Phosphoprotein</keyword>
<dbReference type="EMBL" id="JARRTL010000008">
    <property type="protein sequence ID" value="MEC0485055.1"/>
    <property type="molecule type" value="Genomic_DNA"/>
</dbReference>
<dbReference type="GO" id="GO:0003677">
    <property type="term" value="F:DNA binding"/>
    <property type="evidence" value="ECO:0007669"/>
    <property type="project" value="UniProtKB-KW"/>
</dbReference>
<dbReference type="CDD" id="cd17535">
    <property type="entry name" value="REC_NarL-like"/>
    <property type="match status" value="1"/>
</dbReference>
<dbReference type="Proteomes" id="UP000036168">
    <property type="component" value="Unassembled WGS sequence"/>
</dbReference>
<dbReference type="PANTHER" id="PTHR43214">
    <property type="entry name" value="TWO-COMPONENT RESPONSE REGULATOR"/>
    <property type="match status" value="1"/>
</dbReference>
<comment type="subcellular location">
    <subcellularLocation>
        <location evidence="1">Cytoplasm</location>
    </subcellularLocation>
</comment>
<reference evidence="11 13" key="3">
    <citation type="submission" date="2023-03" db="EMBL/GenBank/DDBJ databases">
        <title>Agriculturally important microbes genome sequencing.</title>
        <authorList>
            <person name="Dunlap C."/>
        </authorList>
    </citation>
    <scope>NUCLEOTIDE SEQUENCE [LARGE SCALE GENOMIC DNA]</scope>
    <source>
        <strain evidence="11 13">CBP-3203</strain>
    </source>
</reference>
<dbReference type="InterPro" id="IPR000792">
    <property type="entry name" value="Tscrpt_reg_LuxR_C"/>
</dbReference>
<dbReference type="EMBL" id="LECW02000004">
    <property type="protein sequence ID" value="KRT95253.1"/>
    <property type="molecule type" value="Genomic_DNA"/>
</dbReference>
<feature type="domain" description="Response regulatory" evidence="9">
    <location>
        <begin position="3"/>
        <end position="120"/>
    </location>
</feature>
<dbReference type="PROSITE" id="PS50043">
    <property type="entry name" value="HTH_LUXR_2"/>
    <property type="match status" value="1"/>
</dbReference>
<evidence type="ECO:0000256" key="3">
    <source>
        <dbReference type="ARBA" id="ARBA00022553"/>
    </source>
</evidence>
<dbReference type="SMART" id="SM00448">
    <property type="entry name" value="REC"/>
    <property type="match status" value="1"/>
</dbReference>
<dbReference type="STRING" id="1664069.BGLY_3094"/>
<comment type="caution">
    <text evidence="10">The sequence shown here is derived from an EMBL/GenBank/DDBJ whole genome shotgun (WGS) entry which is preliminary data.</text>
</comment>
<dbReference type="PRINTS" id="PR00038">
    <property type="entry name" value="HTHLUXR"/>
</dbReference>
<gene>
    <name evidence="10" type="ORF">AB447_212160</name>
    <name evidence="11" type="ORF">P8828_09365</name>
</gene>
<dbReference type="InterPro" id="IPR001789">
    <property type="entry name" value="Sig_transdc_resp-reg_receiver"/>
</dbReference>
<dbReference type="PANTHER" id="PTHR43214:SF41">
    <property type="entry name" value="NITRATE_NITRITE RESPONSE REGULATOR PROTEIN NARP"/>
    <property type="match status" value="1"/>
</dbReference>
<reference evidence="10 12" key="1">
    <citation type="journal article" date="2015" name="Int. J. Syst. Evol. Microbiol.">
        <title>Bacillus glycinifermentans sp. nov., isolated from fermented soybean paste.</title>
        <authorList>
            <person name="Kim S.J."/>
            <person name="Dunlap C.A."/>
            <person name="Kwon S.W."/>
            <person name="Rooney A.P."/>
        </authorList>
    </citation>
    <scope>NUCLEOTIDE SEQUENCE [LARGE SCALE GENOMIC DNA]</scope>
    <source>
        <strain evidence="10 12">GO-13</strain>
    </source>
</reference>
<accession>A0A0J6HLF4</accession>
<proteinExistence type="predicted"/>
<protein>
    <submittedName>
        <fullName evidence="11">Response regulator transcription factor</fullName>
    </submittedName>
    <submittedName>
        <fullName evidence="10">Two-component system response regulator</fullName>
    </submittedName>
</protein>
<keyword evidence="2" id="KW-0963">Cytoplasm</keyword>
<dbReference type="InterPro" id="IPR011006">
    <property type="entry name" value="CheY-like_superfamily"/>
</dbReference>
<reference evidence="10" key="2">
    <citation type="submission" date="2015-10" db="EMBL/GenBank/DDBJ databases">
        <authorList>
            <person name="Gilbert D.G."/>
        </authorList>
    </citation>
    <scope>NUCLEOTIDE SEQUENCE</scope>
    <source>
        <strain evidence="10">GO-13</strain>
    </source>
</reference>
<dbReference type="SMART" id="SM00421">
    <property type="entry name" value="HTH_LUXR"/>
    <property type="match status" value="1"/>
</dbReference>
<dbReference type="PROSITE" id="PS50110">
    <property type="entry name" value="RESPONSE_REGULATORY"/>
    <property type="match status" value="1"/>
</dbReference>
<accession>A0A0J6EZ35</accession>
<evidence type="ECO:0000256" key="7">
    <source>
        <dbReference type="PROSITE-ProRule" id="PRU00169"/>
    </source>
</evidence>